<reference evidence="3" key="1">
    <citation type="submission" date="2018-06" db="EMBL/GenBank/DDBJ databases">
        <authorList>
            <person name="Zhirakovskaya E."/>
        </authorList>
    </citation>
    <scope>NUCLEOTIDE SEQUENCE</scope>
</reference>
<dbReference type="AlphaFoldDB" id="A0A3B1D5K2"/>
<dbReference type="EMBL" id="UOGF01000081">
    <property type="protein sequence ID" value="VAX32083.1"/>
    <property type="molecule type" value="Genomic_DNA"/>
</dbReference>
<gene>
    <name evidence="3" type="ORF">MNBD_NITROSPIRAE01-1887</name>
</gene>
<evidence type="ECO:0000256" key="2">
    <source>
        <dbReference type="SAM" id="Phobius"/>
    </source>
</evidence>
<protein>
    <submittedName>
        <fullName evidence="3">Uncharacterized protein</fullName>
    </submittedName>
</protein>
<sequence>GQEIYSSINMETIWRGEYTTHIPKEDIATPGIEYYIQARDHAGNTSQRAFPFSPLRIEVVAAPKDEAAKPEEHIVLAPVPPPAPKQETFLSEEILPQEREPFALRTEKPVEVQTMSEKKPWYKKWWVWAIVVSVAGGVAAGSGGGGGGDAPAAGAETGTVSISGNAP</sequence>
<feature type="transmembrane region" description="Helical" evidence="2">
    <location>
        <begin position="125"/>
        <end position="144"/>
    </location>
</feature>
<name>A0A3B1D5K2_9ZZZZ</name>
<feature type="compositionally biased region" description="Polar residues" evidence="1">
    <location>
        <begin position="158"/>
        <end position="167"/>
    </location>
</feature>
<feature type="region of interest" description="Disordered" evidence="1">
    <location>
        <begin position="140"/>
        <end position="167"/>
    </location>
</feature>
<evidence type="ECO:0000256" key="1">
    <source>
        <dbReference type="SAM" id="MobiDB-lite"/>
    </source>
</evidence>
<feature type="non-terminal residue" evidence="3">
    <location>
        <position position="1"/>
    </location>
</feature>
<proteinExistence type="predicted"/>
<keyword evidence="2" id="KW-0812">Transmembrane</keyword>
<keyword evidence="2" id="KW-1133">Transmembrane helix</keyword>
<organism evidence="3">
    <name type="scientific">hydrothermal vent metagenome</name>
    <dbReference type="NCBI Taxonomy" id="652676"/>
    <lineage>
        <taxon>unclassified sequences</taxon>
        <taxon>metagenomes</taxon>
        <taxon>ecological metagenomes</taxon>
    </lineage>
</organism>
<keyword evidence="2" id="KW-0472">Membrane</keyword>
<evidence type="ECO:0000313" key="3">
    <source>
        <dbReference type="EMBL" id="VAX32083.1"/>
    </source>
</evidence>
<feature type="compositionally biased region" description="Gly residues" evidence="1">
    <location>
        <begin position="140"/>
        <end position="149"/>
    </location>
</feature>
<accession>A0A3B1D5K2</accession>